<dbReference type="EMBL" id="JACIHM010000020">
    <property type="protein sequence ID" value="MBB4449685.1"/>
    <property type="molecule type" value="Genomic_DNA"/>
</dbReference>
<comment type="caution">
    <text evidence="2">The sequence shown here is derived from an EMBL/GenBank/DDBJ whole genome shotgun (WGS) entry which is preliminary data.</text>
</comment>
<gene>
    <name evidence="3" type="ORF">GGE31_005483</name>
    <name evidence="2" type="ORF">GGE33_005543</name>
    <name evidence="4" type="ORF">GGE35_005543</name>
</gene>
<feature type="compositionally biased region" description="Basic and acidic residues" evidence="1">
    <location>
        <begin position="58"/>
        <end position="69"/>
    </location>
</feature>
<evidence type="ECO:0000313" key="4">
    <source>
        <dbReference type="EMBL" id="MBB4449685.1"/>
    </source>
</evidence>
<evidence type="ECO:0000313" key="5">
    <source>
        <dbReference type="Proteomes" id="UP000520770"/>
    </source>
</evidence>
<reference evidence="5 6" key="1">
    <citation type="submission" date="2020-08" db="EMBL/GenBank/DDBJ databases">
        <title>Genomic Encyclopedia of Type Strains, Phase IV (KMG-V): Genome sequencing to study the core and pangenomes of soil and plant-associated prokaryotes.</title>
        <authorList>
            <person name="Whitman W."/>
        </authorList>
    </citation>
    <scope>NUCLEOTIDE SEQUENCE [LARGE SCALE GENOMIC DNA]</scope>
    <source>
        <strain evidence="3 6">SEMIA 444</strain>
        <strain evidence="2 5">SEMIA 448</strain>
        <strain evidence="4 7">SEMIA 452</strain>
    </source>
</reference>
<organism evidence="2 5">
    <name type="scientific">Aliirhizobium cellulosilyticum</name>
    <dbReference type="NCBI Taxonomy" id="393664"/>
    <lineage>
        <taxon>Bacteria</taxon>
        <taxon>Pseudomonadati</taxon>
        <taxon>Pseudomonadota</taxon>
        <taxon>Alphaproteobacteria</taxon>
        <taxon>Hyphomicrobiales</taxon>
        <taxon>Rhizobiaceae</taxon>
        <taxon>Aliirhizobium</taxon>
    </lineage>
</organism>
<protein>
    <submittedName>
        <fullName evidence="2">Uncharacterized protein</fullName>
    </submittedName>
</protein>
<dbReference type="EMBL" id="JACIGY010000017">
    <property type="protein sequence ID" value="MBB4414936.1"/>
    <property type="molecule type" value="Genomic_DNA"/>
</dbReference>
<evidence type="ECO:0000256" key="1">
    <source>
        <dbReference type="SAM" id="MobiDB-lite"/>
    </source>
</evidence>
<dbReference type="Proteomes" id="UP000524535">
    <property type="component" value="Unassembled WGS sequence"/>
</dbReference>
<accession>A0A7W6SDI2</accession>
<evidence type="ECO:0000313" key="7">
    <source>
        <dbReference type="Proteomes" id="UP000576087"/>
    </source>
</evidence>
<dbReference type="EMBL" id="JACIGW010000017">
    <property type="protein sequence ID" value="MBB4351759.1"/>
    <property type="molecule type" value="Genomic_DNA"/>
</dbReference>
<evidence type="ECO:0000313" key="6">
    <source>
        <dbReference type="Proteomes" id="UP000524535"/>
    </source>
</evidence>
<dbReference type="AlphaFoldDB" id="A0A7W6SDI2"/>
<dbReference type="Proteomes" id="UP000576087">
    <property type="component" value="Unassembled WGS sequence"/>
</dbReference>
<evidence type="ECO:0000313" key="2">
    <source>
        <dbReference type="EMBL" id="MBB4351759.1"/>
    </source>
</evidence>
<dbReference type="Proteomes" id="UP000520770">
    <property type="component" value="Unassembled WGS sequence"/>
</dbReference>
<proteinExistence type="predicted"/>
<evidence type="ECO:0000313" key="3">
    <source>
        <dbReference type="EMBL" id="MBB4414936.1"/>
    </source>
</evidence>
<feature type="region of interest" description="Disordered" evidence="1">
    <location>
        <begin position="56"/>
        <end position="79"/>
    </location>
</feature>
<sequence>MDREDKLKAAKAQVVAKISDIIEQNFDQAGGALETPGTFTALLEAYRAIEIVLTNDSSSEHAQDTEDYRQGMMRNSDQQ</sequence>
<name>A0A7W6SDI2_9HYPH</name>
<dbReference type="RefSeq" id="WP_183830463.1">
    <property type="nucleotide sequence ID" value="NZ_JACIGW010000017.1"/>
</dbReference>
<keyword evidence="6" id="KW-1185">Reference proteome</keyword>